<dbReference type="Gene3D" id="1.10.10.10">
    <property type="entry name" value="Winged helix-like DNA-binding domain superfamily/Winged helix DNA-binding domain"/>
    <property type="match status" value="1"/>
</dbReference>
<dbReference type="InterPro" id="IPR036779">
    <property type="entry name" value="LysM_dom_sf"/>
</dbReference>
<dbReference type="InterPro" id="IPR052196">
    <property type="entry name" value="Bact_Kbp"/>
</dbReference>
<feature type="region of interest" description="Disordered" evidence="1">
    <location>
        <begin position="767"/>
        <end position="790"/>
    </location>
</feature>
<name>A0ABW0GRE1_9MICO</name>
<proteinExistence type="predicted"/>
<dbReference type="Pfam" id="PF01476">
    <property type="entry name" value="LysM"/>
    <property type="match status" value="2"/>
</dbReference>
<organism evidence="4 5">
    <name type="scientific">Aquipuribacter nitratireducens</name>
    <dbReference type="NCBI Taxonomy" id="650104"/>
    <lineage>
        <taxon>Bacteria</taxon>
        <taxon>Bacillati</taxon>
        <taxon>Actinomycetota</taxon>
        <taxon>Actinomycetes</taxon>
        <taxon>Micrococcales</taxon>
        <taxon>Intrasporangiaceae</taxon>
        <taxon>Aquipuribacter</taxon>
    </lineage>
</organism>
<evidence type="ECO:0000256" key="1">
    <source>
        <dbReference type="SAM" id="MobiDB-lite"/>
    </source>
</evidence>
<dbReference type="InterPro" id="IPR036388">
    <property type="entry name" value="WH-like_DNA-bd_sf"/>
</dbReference>
<feature type="region of interest" description="Disordered" evidence="1">
    <location>
        <begin position="123"/>
        <end position="160"/>
    </location>
</feature>
<sequence>MRLVRGLLALLLLLVVLVGIPAVLWHVGAPFPSGSPGELVDRLLRPDDGTLLLAALTLVGWVAWGSFALAVLLDVPAHMRGLPAPRVPGLTLQQRAASVLVGAVVALVVGGVAAGPAAATDVGPRAGGASAPPPASAPTEVPVGGGDRGDDAVPAGATGAPDAAVQSALAVTVQRGDSLWSLAERHLGDGHRWRDLAEANLGTPQPGGGSLGADGALQPGWRILVPGEPAEGTRGVASDVRHVVSPGDTLSGIAARHLGDADRWPELAEASADTLQPDGRRLVDPDLIVPGWTVTVPAVPAVPAVPPPPTGPPAEPPPDPRAEPGPEAPSGDAGDAAAVTDADDPPGSWGALADAGEESDATADPPAGPTDGPAAGTVLDDPDADTVDLATPAGIGGLLAAAAVTVLAVRRRDAREDRAVGERLTPPEPPHQLLEQQLRAVAAGTRTSELDRALEDLRRRLAARGLLLPAVRAARLTREDLELYLVEPADLPAPWVCLDERTVWSVAFADVDTETPARRLVEELGLDLLTGAASPPPEPSDLPPLLPGLVCLGSDDDDGLVLLDLERVGVLEVVGSAAGSRAVLGALAAELAMGRSRDTVEVLLVGSGREVVDAVPGGAVRHVERVEHVLTELAARADDVERVLAAAGVDSVAAARAADRAHEAWDCQVVLIGDPDDVARHEQSLAALVPRLSRAGICLVLAGPPDVAARDGRWRLRLDDSASAAVEEGSSGWGVLEPAGVALRPQRLVLEDARRLAALQAPTATMRGPAWGRRLGSGPPPSVDAPLPSSREVAAPVAPPRLPTRDDLVGGDVPVVQLLGTVQVHGARGPAPASHTARATALLAYLASSDGPRTRTQVAEALSPTRRLTEQTVHALASRTRRWLGDDEEGRPYLPRAVDSGSYSVHADVTTDWERWQALLGPDVTSSPVEVLVAALELVDAPFAGVVERHYTWAEPLREDILAGVVDVAHEAARRALVADRPDLARRAARAGMRVDSAAEVLWRDLLRAEHAAGRPVAVAELAERLRAYADDLGVDLQPETEALVGEIVPVRTGRRARRHRAVTP</sequence>
<feature type="region of interest" description="Disordered" evidence="1">
    <location>
        <begin position="303"/>
        <end position="385"/>
    </location>
</feature>
<comment type="caution">
    <text evidence="4">The sequence shown here is derived from an EMBL/GenBank/DDBJ whole genome shotgun (WGS) entry which is preliminary data.</text>
</comment>
<dbReference type="Gene3D" id="3.10.350.10">
    <property type="entry name" value="LysM domain"/>
    <property type="match status" value="2"/>
</dbReference>
<protein>
    <submittedName>
        <fullName evidence="4">LysM peptidoglycan-binding domain-containing protein</fullName>
    </submittedName>
</protein>
<dbReference type="SMART" id="SM00257">
    <property type="entry name" value="LysM"/>
    <property type="match status" value="2"/>
</dbReference>
<dbReference type="PANTHER" id="PTHR34700:SF4">
    <property type="entry name" value="PHAGE-LIKE ELEMENT PBSX PROTEIN XKDP"/>
    <property type="match status" value="1"/>
</dbReference>
<dbReference type="PANTHER" id="PTHR34700">
    <property type="entry name" value="POTASSIUM BINDING PROTEIN KBP"/>
    <property type="match status" value="1"/>
</dbReference>
<feature type="compositionally biased region" description="Low complexity" evidence="1">
    <location>
        <begin position="328"/>
        <end position="340"/>
    </location>
</feature>
<evidence type="ECO:0000313" key="4">
    <source>
        <dbReference type="EMBL" id="MFC5381829.1"/>
    </source>
</evidence>
<feature type="compositionally biased region" description="Pro residues" evidence="1">
    <location>
        <begin position="303"/>
        <end position="317"/>
    </location>
</feature>
<dbReference type="Gene3D" id="1.25.40.10">
    <property type="entry name" value="Tetratricopeptide repeat domain"/>
    <property type="match status" value="1"/>
</dbReference>
<evidence type="ECO:0000259" key="3">
    <source>
        <dbReference type="PROSITE" id="PS51782"/>
    </source>
</evidence>
<feature type="domain" description="LysM" evidence="3">
    <location>
        <begin position="240"/>
        <end position="296"/>
    </location>
</feature>
<keyword evidence="2" id="KW-1133">Transmembrane helix</keyword>
<feature type="transmembrane region" description="Helical" evidence="2">
    <location>
        <begin position="96"/>
        <end position="115"/>
    </location>
</feature>
<dbReference type="InterPro" id="IPR018392">
    <property type="entry name" value="LysM"/>
</dbReference>
<feature type="compositionally biased region" description="Low complexity" evidence="1">
    <location>
        <begin position="362"/>
        <end position="377"/>
    </location>
</feature>
<feature type="domain" description="LysM" evidence="3">
    <location>
        <begin position="169"/>
        <end position="225"/>
    </location>
</feature>
<evidence type="ECO:0000313" key="5">
    <source>
        <dbReference type="Proteomes" id="UP001596122"/>
    </source>
</evidence>
<dbReference type="PROSITE" id="PS51782">
    <property type="entry name" value="LYSM"/>
    <property type="match status" value="2"/>
</dbReference>
<keyword evidence="5" id="KW-1185">Reference proteome</keyword>
<dbReference type="CDD" id="cd00118">
    <property type="entry name" value="LysM"/>
    <property type="match status" value="2"/>
</dbReference>
<dbReference type="Proteomes" id="UP001596122">
    <property type="component" value="Unassembled WGS sequence"/>
</dbReference>
<dbReference type="InterPro" id="IPR005158">
    <property type="entry name" value="BTAD"/>
</dbReference>
<dbReference type="SMART" id="SM01043">
    <property type="entry name" value="BTAD"/>
    <property type="match status" value="1"/>
</dbReference>
<feature type="transmembrane region" description="Helical" evidence="2">
    <location>
        <begin position="52"/>
        <end position="75"/>
    </location>
</feature>
<dbReference type="EMBL" id="JBHSLD010000013">
    <property type="protein sequence ID" value="MFC5381829.1"/>
    <property type="molecule type" value="Genomic_DNA"/>
</dbReference>
<evidence type="ECO:0000256" key="2">
    <source>
        <dbReference type="SAM" id="Phobius"/>
    </source>
</evidence>
<dbReference type="InterPro" id="IPR011990">
    <property type="entry name" value="TPR-like_helical_dom_sf"/>
</dbReference>
<accession>A0ABW0GRE1</accession>
<keyword evidence="2" id="KW-0812">Transmembrane</keyword>
<keyword evidence="2" id="KW-0472">Membrane</keyword>
<dbReference type="RefSeq" id="WP_340271139.1">
    <property type="nucleotide sequence ID" value="NZ_JBBEOG010000009.1"/>
</dbReference>
<reference evidence="5" key="1">
    <citation type="journal article" date="2019" name="Int. J. Syst. Evol. Microbiol.">
        <title>The Global Catalogue of Microorganisms (GCM) 10K type strain sequencing project: providing services to taxonomists for standard genome sequencing and annotation.</title>
        <authorList>
            <consortium name="The Broad Institute Genomics Platform"/>
            <consortium name="The Broad Institute Genome Sequencing Center for Infectious Disease"/>
            <person name="Wu L."/>
            <person name="Ma J."/>
        </authorList>
    </citation>
    <scope>NUCLEOTIDE SEQUENCE [LARGE SCALE GENOMIC DNA]</scope>
    <source>
        <strain evidence="5">CCUG 43114</strain>
    </source>
</reference>
<gene>
    <name evidence="4" type="ORF">ACFPJ6_13655</name>
</gene>